<dbReference type="GO" id="GO:0030593">
    <property type="term" value="P:neutrophil chemotaxis"/>
    <property type="evidence" value="ECO:0007669"/>
    <property type="project" value="TreeGrafter"/>
</dbReference>
<keyword evidence="6 8" id="KW-0675">Receptor</keyword>
<evidence type="ECO:0000256" key="9">
    <source>
        <dbReference type="SAM" id="Phobius"/>
    </source>
</evidence>
<name>A0AAV6FL43_9TELE</name>
<evidence type="ECO:0000256" key="8">
    <source>
        <dbReference type="RuleBase" id="RU000688"/>
    </source>
</evidence>
<dbReference type="InterPro" id="IPR017452">
    <property type="entry name" value="GPCR_Rhodpsn_7TM"/>
</dbReference>
<evidence type="ECO:0000313" key="12">
    <source>
        <dbReference type="Proteomes" id="UP000823561"/>
    </source>
</evidence>
<dbReference type="GO" id="GO:0019722">
    <property type="term" value="P:calcium-mediated signaling"/>
    <property type="evidence" value="ECO:0007669"/>
    <property type="project" value="TreeGrafter"/>
</dbReference>
<keyword evidence="3 9" id="KW-1133">Transmembrane helix</keyword>
<dbReference type="GO" id="GO:0016493">
    <property type="term" value="F:C-C chemokine receptor activity"/>
    <property type="evidence" value="ECO:0007669"/>
    <property type="project" value="TreeGrafter"/>
</dbReference>
<evidence type="ECO:0000313" key="11">
    <source>
        <dbReference type="EMBL" id="KAG5261912.1"/>
    </source>
</evidence>
<dbReference type="GO" id="GO:0006955">
    <property type="term" value="P:immune response"/>
    <property type="evidence" value="ECO:0007669"/>
    <property type="project" value="TreeGrafter"/>
</dbReference>
<keyword evidence="5 9" id="KW-0472">Membrane</keyword>
<organism evidence="11 12">
    <name type="scientific">Alosa alosa</name>
    <name type="common">allis shad</name>
    <dbReference type="NCBI Taxonomy" id="278164"/>
    <lineage>
        <taxon>Eukaryota</taxon>
        <taxon>Metazoa</taxon>
        <taxon>Chordata</taxon>
        <taxon>Craniata</taxon>
        <taxon>Vertebrata</taxon>
        <taxon>Euteleostomi</taxon>
        <taxon>Actinopterygii</taxon>
        <taxon>Neopterygii</taxon>
        <taxon>Teleostei</taxon>
        <taxon>Clupei</taxon>
        <taxon>Clupeiformes</taxon>
        <taxon>Clupeoidei</taxon>
        <taxon>Clupeidae</taxon>
        <taxon>Alosa</taxon>
    </lineage>
</organism>
<sequence>MAGSFILDFDDELYEELNLSEHSNLSIKFLNEDTFSCRPRPLPAITDIFICVFYLLVFAIAVPGNLVVCLVVGSSKQRLSPSDLYLFHLAVADLLLALSLPFWAASMPSGWLFGTVACKLTSMLTEVNFYTSILFLVCISVDRYLAVVRAGEAKGGGWRGPNSRPWNFGTCAGVWSLGVLLSLPTALHNEVFRPTSDGSGKEICSEHFEMDSAPEWRLATRVLRHLLGFLLPLLTMLACYGAIALRLWRTRCLQRLRAMRVIAAVVAAFLLCWCPQHLGVVVDTLMRAKLLDFDCVQRQAADQAVVFTQMLAFLHCCVNPVLYAFVGVKFRRNLQRLIQKRSRKRAAMDRPGMTRLFSRSSTNMSQDGSLTLM</sequence>
<dbReference type="Pfam" id="PF00001">
    <property type="entry name" value="7tm_1"/>
    <property type="match status" value="1"/>
</dbReference>
<feature type="transmembrane region" description="Helical" evidence="9">
    <location>
        <begin position="84"/>
        <end position="107"/>
    </location>
</feature>
<reference evidence="11" key="1">
    <citation type="submission" date="2020-10" db="EMBL/GenBank/DDBJ databases">
        <title>Chromosome-scale genome assembly of the Allis shad, Alosa alosa.</title>
        <authorList>
            <person name="Margot Z."/>
            <person name="Christophe K."/>
            <person name="Cabau C."/>
            <person name="Louis A."/>
            <person name="Berthelot C."/>
            <person name="Parey E."/>
            <person name="Roest Crollius H."/>
            <person name="Montfort J."/>
            <person name="Robinson-Rechavi M."/>
            <person name="Bucao C."/>
            <person name="Bouchez O."/>
            <person name="Gislard M."/>
            <person name="Lluch J."/>
            <person name="Milhes M."/>
            <person name="Lampietro C."/>
            <person name="Lopez Roques C."/>
            <person name="Donnadieu C."/>
            <person name="Braasch I."/>
            <person name="Desvignes T."/>
            <person name="Postlethwait J."/>
            <person name="Bobe J."/>
            <person name="Guiguen Y."/>
        </authorList>
    </citation>
    <scope>NUCLEOTIDE SEQUENCE</scope>
    <source>
        <strain evidence="11">M-15738</strain>
        <tissue evidence="11">Blood</tissue>
    </source>
</reference>
<accession>A0AAV6FL43</accession>
<evidence type="ECO:0000256" key="6">
    <source>
        <dbReference type="ARBA" id="ARBA00023170"/>
    </source>
</evidence>
<keyword evidence="2 8" id="KW-0812">Transmembrane</keyword>
<dbReference type="AlphaFoldDB" id="A0AAV6FL43"/>
<keyword evidence="4 8" id="KW-0297">G-protein coupled receptor</keyword>
<keyword evidence="12" id="KW-1185">Reference proteome</keyword>
<gene>
    <name evidence="11" type="ORF">AALO_G00289990</name>
</gene>
<dbReference type="GO" id="GO:0019957">
    <property type="term" value="F:C-C chemokine binding"/>
    <property type="evidence" value="ECO:0007669"/>
    <property type="project" value="TreeGrafter"/>
</dbReference>
<dbReference type="InterPro" id="IPR050119">
    <property type="entry name" value="CCR1-9-like"/>
</dbReference>
<dbReference type="GO" id="GO:0007204">
    <property type="term" value="P:positive regulation of cytosolic calcium ion concentration"/>
    <property type="evidence" value="ECO:0007669"/>
    <property type="project" value="TreeGrafter"/>
</dbReference>
<dbReference type="GO" id="GO:0009897">
    <property type="term" value="C:external side of plasma membrane"/>
    <property type="evidence" value="ECO:0007669"/>
    <property type="project" value="TreeGrafter"/>
</dbReference>
<keyword evidence="7 8" id="KW-0807">Transducer</keyword>
<dbReference type="Proteomes" id="UP000823561">
    <property type="component" value="Chromosome 23"/>
</dbReference>
<feature type="domain" description="G-protein coupled receptors family 1 profile" evidence="10">
    <location>
        <begin position="64"/>
        <end position="323"/>
    </location>
</feature>
<protein>
    <recommendedName>
        <fullName evidence="10">G-protein coupled receptors family 1 profile domain-containing protein</fullName>
    </recommendedName>
</protein>
<dbReference type="PROSITE" id="PS50262">
    <property type="entry name" value="G_PROTEIN_RECEP_F1_2"/>
    <property type="match status" value="1"/>
</dbReference>
<dbReference type="PANTHER" id="PTHR10489:SF930">
    <property type="entry name" value="C-X-C CHEMOKINE RECEPTOR TYPE 1-LIKE"/>
    <property type="match status" value="1"/>
</dbReference>
<dbReference type="Gene3D" id="1.20.1070.10">
    <property type="entry name" value="Rhodopsin 7-helix transmembrane proteins"/>
    <property type="match status" value="1"/>
</dbReference>
<feature type="transmembrane region" description="Helical" evidence="9">
    <location>
        <begin position="48"/>
        <end position="72"/>
    </location>
</feature>
<dbReference type="PANTHER" id="PTHR10489">
    <property type="entry name" value="CELL ADHESION MOLECULE"/>
    <property type="match status" value="1"/>
</dbReference>
<feature type="transmembrane region" description="Helical" evidence="9">
    <location>
        <begin position="260"/>
        <end position="286"/>
    </location>
</feature>
<evidence type="ECO:0000256" key="5">
    <source>
        <dbReference type="ARBA" id="ARBA00023136"/>
    </source>
</evidence>
<evidence type="ECO:0000256" key="1">
    <source>
        <dbReference type="ARBA" id="ARBA00004370"/>
    </source>
</evidence>
<evidence type="ECO:0000256" key="2">
    <source>
        <dbReference type="ARBA" id="ARBA00022692"/>
    </source>
</evidence>
<dbReference type="PRINTS" id="PR00237">
    <property type="entry name" value="GPCRRHODOPSN"/>
</dbReference>
<comment type="subcellular location">
    <subcellularLocation>
        <location evidence="1">Membrane</location>
    </subcellularLocation>
</comment>
<dbReference type="SUPFAM" id="SSF81321">
    <property type="entry name" value="Family A G protein-coupled receptor-like"/>
    <property type="match status" value="1"/>
</dbReference>
<dbReference type="InterPro" id="IPR000276">
    <property type="entry name" value="GPCR_Rhodpsn"/>
</dbReference>
<feature type="transmembrane region" description="Helical" evidence="9">
    <location>
        <begin position="306"/>
        <end position="326"/>
    </location>
</feature>
<comment type="caution">
    <text evidence="11">The sequence shown here is derived from an EMBL/GenBank/DDBJ whole genome shotgun (WGS) entry which is preliminary data.</text>
</comment>
<feature type="transmembrane region" description="Helical" evidence="9">
    <location>
        <begin position="166"/>
        <end position="187"/>
    </location>
</feature>
<dbReference type="PROSITE" id="PS00237">
    <property type="entry name" value="G_PROTEIN_RECEP_F1_1"/>
    <property type="match status" value="1"/>
</dbReference>
<evidence type="ECO:0000256" key="7">
    <source>
        <dbReference type="ARBA" id="ARBA00023224"/>
    </source>
</evidence>
<evidence type="ECO:0000256" key="4">
    <source>
        <dbReference type="ARBA" id="ARBA00023040"/>
    </source>
</evidence>
<dbReference type="EMBL" id="JADWDJ010000023">
    <property type="protein sequence ID" value="KAG5261912.1"/>
    <property type="molecule type" value="Genomic_DNA"/>
</dbReference>
<evidence type="ECO:0000256" key="3">
    <source>
        <dbReference type="ARBA" id="ARBA00022989"/>
    </source>
</evidence>
<evidence type="ECO:0000259" key="10">
    <source>
        <dbReference type="PROSITE" id="PS50262"/>
    </source>
</evidence>
<proteinExistence type="inferred from homology"/>
<feature type="transmembrane region" description="Helical" evidence="9">
    <location>
        <begin position="226"/>
        <end position="248"/>
    </location>
</feature>
<comment type="similarity">
    <text evidence="8">Belongs to the G-protein coupled receptor 1 family.</text>
</comment>
<feature type="transmembrane region" description="Helical" evidence="9">
    <location>
        <begin position="127"/>
        <end position="145"/>
    </location>
</feature>